<dbReference type="InterPro" id="IPR000072">
    <property type="entry name" value="PDGF/VEGF_dom"/>
</dbReference>
<proteinExistence type="predicted"/>
<dbReference type="InterPro" id="IPR029034">
    <property type="entry name" value="Cystine-knot_cytokine"/>
</dbReference>
<dbReference type="PROSITE" id="PS50278">
    <property type="entry name" value="PDGF_2"/>
    <property type="match status" value="1"/>
</dbReference>
<accession>A0A8J5K2Y7</accession>
<evidence type="ECO:0000313" key="3">
    <source>
        <dbReference type="EMBL" id="KAG7166484.1"/>
    </source>
</evidence>
<feature type="chain" id="PRO_5035299127" evidence="1">
    <location>
        <begin position="20"/>
        <end position="297"/>
    </location>
</feature>
<organism evidence="3 4">
    <name type="scientific">Homarus americanus</name>
    <name type="common">American lobster</name>
    <dbReference type="NCBI Taxonomy" id="6706"/>
    <lineage>
        <taxon>Eukaryota</taxon>
        <taxon>Metazoa</taxon>
        <taxon>Ecdysozoa</taxon>
        <taxon>Arthropoda</taxon>
        <taxon>Crustacea</taxon>
        <taxon>Multicrustacea</taxon>
        <taxon>Malacostraca</taxon>
        <taxon>Eumalacostraca</taxon>
        <taxon>Eucarida</taxon>
        <taxon>Decapoda</taxon>
        <taxon>Pleocyemata</taxon>
        <taxon>Astacidea</taxon>
        <taxon>Nephropoidea</taxon>
        <taxon>Nephropidae</taxon>
        <taxon>Homarus</taxon>
    </lineage>
</organism>
<dbReference type="Gene3D" id="2.10.90.10">
    <property type="entry name" value="Cystine-knot cytokines"/>
    <property type="match status" value="1"/>
</dbReference>
<dbReference type="GO" id="GO:0016020">
    <property type="term" value="C:membrane"/>
    <property type="evidence" value="ECO:0007669"/>
    <property type="project" value="InterPro"/>
</dbReference>
<evidence type="ECO:0000313" key="4">
    <source>
        <dbReference type="Proteomes" id="UP000747542"/>
    </source>
</evidence>
<dbReference type="SUPFAM" id="SSF57501">
    <property type="entry name" value="Cystine-knot cytokines"/>
    <property type="match status" value="1"/>
</dbReference>
<sequence length="297" mass="32748">MKVLCLLGCWLALVAVAQAGNAVNIMPGVAPIFFPGQPIPDPGQPIPDPGLELPEDLNSLDMVSLSRLNSIRNISEFAKLFKLDLPSDGPSNRTTITLRVGDLAGSTSKKATMANCVPEMTTVSLNLPTESNVMYYPTCVRLEQCGGCCFGPHLTCRPKTTEVVKFKVLRTVMTNSVRRRSNRRRRQNEASYHEVEVIKHTDCECGCKIQEQDCIASIQTYNEAECSCVCKNRDEKAKCEKQNSTKYWDNDSCSCYCRKTQPCGSGEIFSQVSCKCEQLASRSGFGFPENNEEGSTA</sequence>
<keyword evidence="4" id="KW-1185">Reference proteome</keyword>
<dbReference type="Pfam" id="PF00341">
    <property type="entry name" value="PDGF"/>
    <property type="match status" value="1"/>
</dbReference>
<keyword evidence="1" id="KW-0732">Signal</keyword>
<feature type="domain" description="Platelet-derived growth factor (PDGF) family profile" evidence="2">
    <location>
        <begin position="123"/>
        <end position="210"/>
    </location>
</feature>
<gene>
    <name evidence="3" type="ORF">Hamer_G005595</name>
</gene>
<dbReference type="EMBL" id="JAHLQT010022531">
    <property type="protein sequence ID" value="KAG7166484.1"/>
    <property type="molecule type" value="Genomic_DNA"/>
</dbReference>
<evidence type="ECO:0000259" key="2">
    <source>
        <dbReference type="PROSITE" id="PS50278"/>
    </source>
</evidence>
<reference evidence="3" key="1">
    <citation type="journal article" date="2021" name="Sci. Adv.">
        <title>The American lobster genome reveals insights on longevity, neural, and immune adaptations.</title>
        <authorList>
            <person name="Polinski J.M."/>
            <person name="Zimin A.V."/>
            <person name="Clark K.F."/>
            <person name="Kohn A.B."/>
            <person name="Sadowski N."/>
            <person name="Timp W."/>
            <person name="Ptitsyn A."/>
            <person name="Khanna P."/>
            <person name="Romanova D.Y."/>
            <person name="Williams P."/>
            <person name="Greenwood S.J."/>
            <person name="Moroz L.L."/>
            <person name="Walt D.R."/>
            <person name="Bodnar A.G."/>
        </authorList>
    </citation>
    <scope>NUCLEOTIDE SEQUENCE</scope>
    <source>
        <strain evidence="3">GMGI-L3</strain>
    </source>
</reference>
<feature type="signal peptide" evidence="1">
    <location>
        <begin position="1"/>
        <end position="19"/>
    </location>
</feature>
<comment type="caution">
    <text evidence="3">The sequence shown here is derived from an EMBL/GenBank/DDBJ whole genome shotgun (WGS) entry which is preliminary data.</text>
</comment>
<evidence type="ECO:0000256" key="1">
    <source>
        <dbReference type="SAM" id="SignalP"/>
    </source>
</evidence>
<dbReference type="GO" id="GO:0008083">
    <property type="term" value="F:growth factor activity"/>
    <property type="evidence" value="ECO:0007669"/>
    <property type="project" value="InterPro"/>
</dbReference>
<protein>
    <submittedName>
        <fullName evidence="3">Putative vascular endothelial growth factor 2-like</fullName>
    </submittedName>
</protein>
<dbReference type="AlphaFoldDB" id="A0A8J5K2Y7"/>
<name>A0A8J5K2Y7_HOMAM</name>
<dbReference type="Proteomes" id="UP000747542">
    <property type="component" value="Unassembled WGS sequence"/>
</dbReference>